<keyword evidence="2" id="KW-1185">Reference proteome</keyword>
<evidence type="ECO:0000313" key="2">
    <source>
        <dbReference type="Proteomes" id="UP000499080"/>
    </source>
</evidence>
<dbReference type="EMBL" id="BGPR01026185">
    <property type="protein sequence ID" value="GBN95708.1"/>
    <property type="molecule type" value="Genomic_DNA"/>
</dbReference>
<gene>
    <name evidence="1" type="ORF">AVEN_189955_1</name>
</gene>
<evidence type="ECO:0000313" key="1">
    <source>
        <dbReference type="EMBL" id="GBN95708.1"/>
    </source>
</evidence>
<comment type="caution">
    <text evidence="1">The sequence shown here is derived from an EMBL/GenBank/DDBJ whole genome shotgun (WGS) entry which is preliminary data.</text>
</comment>
<organism evidence="1 2">
    <name type="scientific">Araneus ventricosus</name>
    <name type="common">Orbweaver spider</name>
    <name type="synonym">Epeira ventricosa</name>
    <dbReference type="NCBI Taxonomy" id="182803"/>
    <lineage>
        <taxon>Eukaryota</taxon>
        <taxon>Metazoa</taxon>
        <taxon>Ecdysozoa</taxon>
        <taxon>Arthropoda</taxon>
        <taxon>Chelicerata</taxon>
        <taxon>Arachnida</taxon>
        <taxon>Araneae</taxon>
        <taxon>Araneomorphae</taxon>
        <taxon>Entelegynae</taxon>
        <taxon>Araneoidea</taxon>
        <taxon>Araneidae</taxon>
        <taxon>Araneus</taxon>
    </lineage>
</organism>
<reference evidence="1 2" key="1">
    <citation type="journal article" date="2019" name="Sci. Rep.">
        <title>Orb-weaving spider Araneus ventricosus genome elucidates the spidroin gene catalogue.</title>
        <authorList>
            <person name="Kono N."/>
            <person name="Nakamura H."/>
            <person name="Ohtoshi R."/>
            <person name="Moran D.A.P."/>
            <person name="Shinohara A."/>
            <person name="Yoshida Y."/>
            <person name="Fujiwara M."/>
            <person name="Mori M."/>
            <person name="Tomita M."/>
            <person name="Arakawa K."/>
        </authorList>
    </citation>
    <scope>NUCLEOTIDE SEQUENCE [LARGE SCALE GENOMIC DNA]</scope>
</reference>
<dbReference type="AlphaFoldDB" id="A0A4Y2T524"/>
<name>A0A4Y2T524_ARAVE</name>
<protein>
    <submittedName>
        <fullName evidence="1">Uncharacterized protein</fullName>
    </submittedName>
</protein>
<proteinExistence type="predicted"/>
<sequence length="164" mass="19446">MSSRSKVSYVGLFSLMSRYTPHRFLLASPMSRYTRHQFFHWQVLCRPFQSYLEAHPTSVFTSKSYVHLCSSMSRYTRHQFFTGKSYVEVHPTSVFYWQVLCRPLQSYVEVHPTSVFTSKSYVHLCSPMSRYNRHQNFTGKSYVEVDSIFFIQFVFNINERSGNV</sequence>
<accession>A0A4Y2T524</accession>
<dbReference type="Proteomes" id="UP000499080">
    <property type="component" value="Unassembled WGS sequence"/>
</dbReference>